<dbReference type="SUPFAM" id="SSF53850">
    <property type="entry name" value="Periplasmic binding protein-like II"/>
    <property type="match status" value="1"/>
</dbReference>
<dbReference type="Proteomes" id="UP001596113">
    <property type="component" value="Unassembled WGS sequence"/>
</dbReference>
<dbReference type="PROSITE" id="PS51257">
    <property type="entry name" value="PROKAR_LIPOPROTEIN"/>
    <property type="match status" value="1"/>
</dbReference>
<feature type="region of interest" description="Disordered" evidence="5">
    <location>
        <begin position="23"/>
        <end position="52"/>
    </location>
</feature>
<dbReference type="EMBL" id="JBHSMI010000067">
    <property type="protein sequence ID" value="MFC5407219.1"/>
    <property type="molecule type" value="Genomic_DNA"/>
</dbReference>
<evidence type="ECO:0000256" key="2">
    <source>
        <dbReference type="ARBA" id="ARBA00008520"/>
    </source>
</evidence>
<name>A0ABW0I1P4_9BACL</name>
<keyword evidence="3" id="KW-0813">Transport</keyword>
<evidence type="ECO:0000313" key="7">
    <source>
        <dbReference type="EMBL" id="MFC5407219.1"/>
    </source>
</evidence>
<dbReference type="Gene3D" id="3.40.190.10">
    <property type="entry name" value="Periplasmic binding protein-like II"/>
    <property type="match status" value="1"/>
</dbReference>
<comment type="similarity">
    <text evidence="2">Belongs to the bacterial solute-binding protein 1 family.</text>
</comment>
<dbReference type="InterPro" id="IPR006059">
    <property type="entry name" value="SBP"/>
</dbReference>
<comment type="caution">
    <text evidence="7">The sequence shown here is derived from an EMBL/GenBank/DDBJ whole genome shotgun (WGS) entry which is preliminary data.</text>
</comment>
<dbReference type="PANTHER" id="PTHR43649:SF31">
    <property type="entry name" value="SN-GLYCEROL-3-PHOSPHATE-BINDING PERIPLASMIC PROTEIN UGPB"/>
    <property type="match status" value="1"/>
</dbReference>
<keyword evidence="4 6" id="KW-0732">Signal</keyword>
<gene>
    <name evidence="7" type="ORF">ACFPOF_31205</name>
</gene>
<dbReference type="CDD" id="cd13585">
    <property type="entry name" value="PBP2_TMBP_like"/>
    <property type="match status" value="1"/>
</dbReference>
<proteinExistence type="inferred from homology"/>
<sequence>MKKRSGVVLSTLLVAAVTLAGCSSGDKGASGSSGPTQTNAPETSKAPDKKEKVTIRLATAMEPATLEPYKKVVDQWNAEHPDIEVKLENTAYAEYWKKLQVMTASNTMPDVWVFTPGLGAQWQENGMLLPLNDYIKDDPSLNLEDFHKMMIDYLTYEGQIYGFPYDVSAQVLFYNKNLFDQAKLDYPTNDWTLEDVRTAAKKLSELKSDKGKVYGLLSTMAADFTADSYFRAFGATMLTSEGKVGVNNQGGIDTLQFFKDNIDMGITPKPEQGKTTRPIWLNGLAGMMADGGWVIPSFKDVPFEWDMVRIPAGPKGQFTTGLGGAFVISKQTKFPRESYEFLKFLTSTESLNEIVTKTNAGVPGRISSQEGLSPLLKKYADLIGTATPYQAKNGILELQTIVGKEMEQVWYGTKTPQAAVKAMEEQGNKVFDDKQKK</sequence>
<keyword evidence="8" id="KW-1185">Reference proteome</keyword>
<evidence type="ECO:0000313" key="8">
    <source>
        <dbReference type="Proteomes" id="UP001596113"/>
    </source>
</evidence>
<evidence type="ECO:0000256" key="6">
    <source>
        <dbReference type="SAM" id="SignalP"/>
    </source>
</evidence>
<feature type="signal peptide" evidence="6">
    <location>
        <begin position="1"/>
        <end position="20"/>
    </location>
</feature>
<feature type="chain" id="PRO_5045771021" evidence="6">
    <location>
        <begin position="21"/>
        <end position="437"/>
    </location>
</feature>
<comment type="subcellular location">
    <subcellularLocation>
        <location evidence="1">Cell envelope</location>
    </subcellularLocation>
</comment>
<feature type="compositionally biased region" description="Low complexity" evidence="5">
    <location>
        <begin position="23"/>
        <end position="34"/>
    </location>
</feature>
<dbReference type="RefSeq" id="WP_378139685.1">
    <property type="nucleotide sequence ID" value="NZ_JBHSMI010000067.1"/>
</dbReference>
<organism evidence="7 8">
    <name type="scientific">Cohnella soli</name>
    <dbReference type="NCBI Taxonomy" id="425005"/>
    <lineage>
        <taxon>Bacteria</taxon>
        <taxon>Bacillati</taxon>
        <taxon>Bacillota</taxon>
        <taxon>Bacilli</taxon>
        <taxon>Bacillales</taxon>
        <taxon>Paenibacillaceae</taxon>
        <taxon>Cohnella</taxon>
    </lineage>
</organism>
<protein>
    <submittedName>
        <fullName evidence="7">ABC transporter substrate-binding protein</fullName>
    </submittedName>
</protein>
<evidence type="ECO:0000256" key="1">
    <source>
        <dbReference type="ARBA" id="ARBA00004196"/>
    </source>
</evidence>
<evidence type="ECO:0000256" key="5">
    <source>
        <dbReference type="SAM" id="MobiDB-lite"/>
    </source>
</evidence>
<accession>A0ABW0I1P4</accession>
<dbReference type="Pfam" id="PF13416">
    <property type="entry name" value="SBP_bac_8"/>
    <property type="match status" value="1"/>
</dbReference>
<evidence type="ECO:0000256" key="4">
    <source>
        <dbReference type="ARBA" id="ARBA00022729"/>
    </source>
</evidence>
<reference evidence="8" key="1">
    <citation type="journal article" date="2019" name="Int. J. Syst. Evol. Microbiol.">
        <title>The Global Catalogue of Microorganisms (GCM) 10K type strain sequencing project: providing services to taxonomists for standard genome sequencing and annotation.</title>
        <authorList>
            <consortium name="The Broad Institute Genomics Platform"/>
            <consortium name="The Broad Institute Genome Sequencing Center for Infectious Disease"/>
            <person name="Wu L."/>
            <person name="Ma J."/>
        </authorList>
    </citation>
    <scope>NUCLEOTIDE SEQUENCE [LARGE SCALE GENOMIC DNA]</scope>
    <source>
        <strain evidence="8">CGMCC 1.18575</strain>
    </source>
</reference>
<dbReference type="PANTHER" id="PTHR43649">
    <property type="entry name" value="ARABINOSE-BINDING PROTEIN-RELATED"/>
    <property type="match status" value="1"/>
</dbReference>
<dbReference type="InterPro" id="IPR050490">
    <property type="entry name" value="Bact_solute-bd_prot1"/>
</dbReference>
<evidence type="ECO:0000256" key="3">
    <source>
        <dbReference type="ARBA" id="ARBA00022448"/>
    </source>
</evidence>